<protein>
    <submittedName>
        <fullName evidence="2 4">Uncharacterized protein</fullName>
    </submittedName>
</protein>
<organism evidence="2">
    <name type="scientific">Mytilinidion resinicola</name>
    <dbReference type="NCBI Taxonomy" id="574789"/>
    <lineage>
        <taxon>Eukaryota</taxon>
        <taxon>Fungi</taxon>
        <taxon>Dikarya</taxon>
        <taxon>Ascomycota</taxon>
        <taxon>Pezizomycotina</taxon>
        <taxon>Dothideomycetes</taxon>
        <taxon>Pleosporomycetidae</taxon>
        <taxon>Mytilinidiales</taxon>
        <taxon>Mytilinidiaceae</taxon>
        <taxon>Mytilinidion</taxon>
    </lineage>
</organism>
<dbReference type="Proteomes" id="UP000504636">
    <property type="component" value="Unplaced"/>
</dbReference>
<evidence type="ECO:0000313" key="4">
    <source>
        <dbReference type="RefSeq" id="XP_033572258.1"/>
    </source>
</evidence>
<feature type="compositionally biased region" description="Polar residues" evidence="1">
    <location>
        <begin position="222"/>
        <end position="238"/>
    </location>
</feature>
<name>A0A6A6YBA7_9PEZI</name>
<reference evidence="4" key="2">
    <citation type="submission" date="2020-04" db="EMBL/GenBank/DDBJ databases">
        <authorList>
            <consortium name="NCBI Genome Project"/>
        </authorList>
    </citation>
    <scope>NUCLEOTIDE SEQUENCE</scope>
    <source>
        <strain evidence="4">CBS 304.34</strain>
    </source>
</reference>
<evidence type="ECO:0000313" key="3">
    <source>
        <dbReference type="Proteomes" id="UP000504636"/>
    </source>
</evidence>
<reference evidence="4" key="3">
    <citation type="submission" date="2025-04" db="UniProtKB">
        <authorList>
            <consortium name="RefSeq"/>
        </authorList>
    </citation>
    <scope>IDENTIFICATION</scope>
    <source>
        <strain evidence="4">CBS 304.34</strain>
    </source>
</reference>
<reference evidence="2 4" key="1">
    <citation type="journal article" date="2020" name="Stud. Mycol.">
        <title>101 Dothideomycetes genomes: a test case for predicting lifestyles and emergence of pathogens.</title>
        <authorList>
            <person name="Haridas S."/>
            <person name="Albert R."/>
            <person name="Binder M."/>
            <person name="Bloem J."/>
            <person name="Labutti K."/>
            <person name="Salamov A."/>
            <person name="Andreopoulos B."/>
            <person name="Baker S."/>
            <person name="Barry K."/>
            <person name="Bills G."/>
            <person name="Bluhm B."/>
            <person name="Cannon C."/>
            <person name="Castanera R."/>
            <person name="Culley D."/>
            <person name="Daum C."/>
            <person name="Ezra D."/>
            <person name="Gonzalez J."/>
            <person name="Henrissat B."/>
            <person name="Kuo A."/>
            <person name="Liang C."/>
            <person name="Lipzen A."/>
            <person name="Lutzoni F."/>
            <person name="Magnuson J."/>
            <person name="Mondo S."/>
            <person name="Nolan M."/>
            <person name="Ohm R."/>
            <person name="Pangilinan J."/>
            <person name="Park H.-J."/>
            <person name="Ramirez L."/>
            <person name="Alfaro M."/>
            <person name="Sun H."/>
            <person name="Tritt A."/>
            <person name="Yoshinaga Y."/>
            <person name="Zwiers L.-H."/>
            <person name="Turgeon B."/>
            <person name="Goodwin S."/>
            <person name="Spatafora J."/>
            <person name="Crous P."/>
            <person name="Grigoriev I."/>
        </authorList>
    </citation>
    <scope>NUCLEOTIDE SEQUENCE</scope>
    <source>
        <strain evidence="2 4">CBS 304.34</strain>
    </source>
</reference>
<accession>A0A6A6YBA7</accession>
<gene>
    <name evidence="2 4" type="ORF">BDZ99DRAFT_525003</name>
</gene>
<dbReference type="GeneID" id="54466852"/>
<dbReference type="RefSeq" id="XP_033572258.1">
    <property type="nucleotide sequence ID" value="XM_033725959.1"/>
</dbReference>
<feature type="region of interest" description="Disordered" evidence="1">
    <location>
        <begin position="184"/>
        <end position="250"/>
    </location>
</feature>
<sequence length="267" mass="30210">MHAIQGMPDVIIVNLPFWIGLHAPKYPNFTKLRPLGQIEALVIGLPCTTRYTRTADSPGDWARSAVRRKVCISNDVPSHPKWRAQATWRRLLEGFWKKTRASLSQPTREARYISLCRRLKTPNTDKRRDVEVLRPYSWSDIAAIPRGRANAMMAHRSIHPPVVTALEQCVTSLHSNSPCYDVQKRPQATAHKADSRPCSPGHAPRSAVTTGDGPSGVVPQGSIRNATMQRRWLPTTTKYAKKPRHPDSSIPYEESGPVRYWEMAYWT</sequence>
<proteinExistence type="predicted"/>
<evidence type="ECO:0000256" key="1">
    <source>
        <dbReference type="SAM" id="MobiDB-lite"/>
    </source>
</evidence>
<evidence type="ECO:0000313" key="2">
    <source>
        <dbReference type="EMBL" id="KAF2805294.1"/>
    </source>
</evidence>
<dbReference type="AlphaFoldDB" id="A0A6A6YBA7"/>
<keyword evidence="3" id="KW-1185">Reference proteome</keyword>
<dbReference type="EMBL" id="MU003710">
    <property type="protein sequence ID" value="KAF2805294.1"/>
    <property type="molecule type" value="Genomic_DNA"/>
</dbReference>